<gene>
    <name evidence="1" type="ORF">ACFPZN_10365</name>
</gene>
<reference evidence="2" key="1">
    <citation type="journal article" date="2019" name="Int. J. Syst. Evol. Microbiol.">
        <title>The Global Catalogue of Microorganisms (GCM) 10K type strain sequencing project: providing services to taxonomists for standard genome sequencing and annotation.</title>
        <authorList>
            <consortium name="The Broad Institute Genomics Platform"/>
            <consortium name="The Broad Institute Genome Sequencing Center for Infectious Disease"/>
            <person name="Wu L."/>
            <person name="Ma J."/>
        </authorList>
    </citation>
    <scope>NUCLEOTIDE SEQUENCE [LARGE SCALE GENOMIC DNA]</scope>
    <source>
        <strain evidence="2">KCTC 42087</strain>
    </source>
</reference>
<keyword evidence="2" id="KW-1185">Reference proteome</keyword>
<dbReference type="EMBL" id="JBHSON010000011">
    <property type="protein sequence ID" value="MFC5746012.1"/>
    <property type="molecule type" value="Genomic_DNA"/>
</dbReference>
<protein>
    <submittedName>
        <fullName evidence="1">Uncharacterized protein</fullName>
    </submittedName>
</protein>
<proteinExistence type="predicted"/>
<dbReference type="RefSeq" id="WP_378281630.1">
    <property type="nucleotide sequence ID" value="NZ_JBHSON010000011.1"/>
</dbReference>
<dbReference type="Proteomes" id="UP001596074">
    <property type="component" value="Unassembled WGS sequence"/>
</dbReference>
<evidence type="ECO:0000313" key="1">
    <source>
        <dbReference type="EMBL" id="MFC5746012.1"/>
    </source>
</evidence>
<sequence length="100" mass="11356">MGGEIRHQTDSIRDHSKRYETEVGDLLKKTRQTLNGAPREAASAAFTMYGFELAMAHNLATEWADEDLQTKVRQLYDFGNRFRAVAQNHDQAEQASTLNI</sequence>
<comment type="caution">
    <text evidence="1">The sequence shown here is derived from an EMBL/GenBank/DDBJ whole genome shotgun (WGS) entry which is preliminary data.</text>
</comment>
<organism evidence="1 2">
    <name type="scientific">Actinomadura rugatobispora</name>
    <dbReference type="NCBI Taxonomy" id="1994"/>
    <lineage>
        <taxon>Bacteria</taxon>
        <taxon>Bacillati</taxon>
        <taxon>Actinomycetota</taxon>
        <taxon>Actinomycetes</taxon>
        <taxon>Streptosporangiales</taxon>
        <taxon>Thermomonosporaceae</taxon>
        <taxon>Actinomadura</taxon>
    </lineage>
</organism>
<evidence type="ECO:0000313" key="2">
    <source>
        <dbReference type="Proteomes" id="UP001596074"/>
    </source>
</evidence>
<accession>A0ABW0ZU23</accession>
<name>A0ABW0ZU23_9ACTN</name>